<proteinExistence type="predicted"/>
<evidence type="ECO:0000313" key="1">
    <source>
        <dbReference type="EnsemblPlants" id="AVESA.00010b.r2.1AG0023960.1.CDS"/>
    </source>
</evidence>
<name>A0ACD5TBC5_AVESA</name>
<dbReference type="EnsemblPlants" id="AVESA.00010b.r2.1AG0023960.1">
    <property type="protein sequence ID" value="AVESA.00010b.r2.1AG0023960.1.CDS"/>
    <property type="gene ID" value="AVESA.00010b.r2.1AG0023960"/>
</dbReference>
<reference evidence="1" key="1">
    <citation type="submission" date="2021-05" db="EMBL/GenBank/DDBJ databases">
        <authorList>
            <person name="Scholz U."/>
            <person name="Mascher M."/>
            <person name="Fiebig A."/>
        </authorList>
    </citation>
    <scope>NUCLEOTIDE SEQUENCE [LARGE SCALE GENOMIC DNA]</scope>
</reference>
<keyword evidence="2" id="KW-1185">Reference proteome</keyword>
<dbReference type="Proteomes" id="UP001732700">
    <property type="component" value="Chromosome 1A"/>
</dbReference>
<reference evidence="1" key="2">
    <citation type="submission" date="2025-09" db="UniProtKB">
        <authorList>
            <consortium name="EnsemblPlants"/>
        </authorList>
    </citation>
    <scope>IDENTIFICATION</scope>
</reference>
<accession>A0ACD5TBC5</accession>
<evidence type="ECO:0000313" key="2">
    <source>
        <dbReference type="Proteomes" id="UP001732700"/>
    </source>
</evidence>
<protein>
    <submittedName>
        <fullName evidence="1">Uncharacterized protein</fullName>
    </submittedName>
</protein>
<organism evidence="1 2">
    <name type="scientific">Avena sativa</name>
    <name type="common">Oat</name>
    <dbReference type="NCBI Taxonomy" id="4498"/>
    <lineage>
        <taxon>Eukaryota</taxon>
        <taxon>Viridiplantae</taxon>
        <taxon>Streptophyta</taxon>
        <taxon>Embryophyta</taxon>
        <taxon>Tracheophyta</taxon>
        <taxon>Spermatophyta</taxon>
        <taxon>Magnoliopsida</taxon>
        <taxon>Liliopsida</taxon>
        <taxon>Poales</taxon>
        <taxon>Poaceae</taxon>
        <taxon>BOP clade</taxon>
        <taxon>Pooideae</taxon>
        <taxon>Poodae</taxon>
        <taxon>Poeae</taxon>
        <taxon>Poeae Chloroplast Group 1 (Aveneae type)</taxon>
        <taxon>Aveninae</taxon>
        <taxon>Avena</taxon>
    </lineage>
</organism>
<sequence>MGRRRLTLAAGDLPAALSSPVGSEPSPAVCSSGSRFRCLGSEAGDDSDDGLAARVALEELEDANGKLGWTTVSRRRRKSDEELRQDFWKEIGYPTLASRFWERGTPSSSQQRSPPLFPSSPVARRGSAASPVGVLLCRGPKVRPWKGPLPPRRASAPAVLGTFLAASEGSVKTGRKLPLIPHLGDLAHAGGPVEKTGSEAVYSWRAVARRLGLGRLGSTTITSLTPAPSVFMRSDRPLRASPSASPLFVSSPPSCSFVQALLGVAAMAGLPNRHPVSSSGPTASPAAVPPRASPPAASAAKPVPPAVPGHGVQPPGYCAADACWGDAGGQAVERRRLPADLWGFAGRRVAAADGSVWLQWAAHLRRATGDAAAGCFQSRSGRRRRSYPLCRKIRRRCLSSLGLSFSIMGTPLGWRILPFRCWDSMRHISTGLRGWWTVLYRLRLLSRLHQCLLVWVRRVRNLFGVGSVRSIRMQLRTIPDSVVRDHLGANLTPIALVQVTGPMVPADVVQRQIARRCPVRSQWKWEAMPYGESAFLVSFPSMEDLDRVDGIQVPVPLSTSQLSFSVYRTQEVPHKLELQQVWLHVEGVPHCLQYYLGLWAVGGLMGTTLDVDLFSLRRRGVVRILVAMTDTSVFLRLQDSIGHYIVTDAVVGLKAYELRFRLEPEGYVPEPEFAPFLWRKRDDDQDDDVMEKPSEDAMDTSDTGGGSHDVGAGSSSTSSRHGGSAQPPTRQGSQLDYSVPSDPVLLFVVTPFNANPATPHGKELLEALPLDSPLRGSGSALCSPRVSPSQLQEALHVACGSFETSGVSSLPASPTRGRPNMLGRSIPMRADPVLQEVVPVVQEVVSGSSARRLAQEGLADRGAVGLAAGAQGASPISLAVQPSSTTTRVAGGPSHGACPEGLEGRSSSDGEPVTGGLT</sequence>